<gene>
    <name evidence="3" type="ORF">EDS130_LOCUS33175</name>
    <name evidence="2" type="ORF">XAT740_LOCUS12235</name>
</gene>
<dbReference type="EMBL" id="CAJNOJ010000262">
    <property type="protein sequence ID" value="CAF1349148.1"/>
    <property type="molecule type" value="Genomic_DNA"/>
</dbReference>
<dbReference type="Pfam" id="PF13676">
    <property type="entry name" value="TIR_2"/>
    <property type="match status" value="1"/>
</dbReference>
<comment type="caution">
    <text evidence="3">The sequence shown here is derived from an EMBL/GenBank/DDBJ whole genome shotgun (WGS) entry which is preliminary data.</text>
</comment>
<reference evidence="3" key="1">
    <citation type="submission" date="2021-02" db="EMBL/GenBank/DDBJ databases">
        <authorList>
            <person name="Nowell W R."/>
        </authorList>
    </citation>
    <scope>NUCLEOTIDE SEQUENCE</scope>
</reference>
<protein>
    <recommendedName>
        <fullName evidence="1">TIR domain-containing protein</fullName>
    </recommendedName>
</protein>
<organism evidence="3 5">
    <name type="scientific">Adineta ricciae</name>
    <name type="common">Rotifer</name>
    <dbReference type="NCBI Taxonomy" id="249248"/>
    <lineage>
        <taxon>Eukaryota</taxon>
        <taxon>Metazoa</taxon>
        <taxon>Spiralia</taxon>
        <taxon>Gnathifera</taxon>
        <taxon>Rotifera</taxon>
        <taxon>Eurotatoria</taxon>
        <taxon>Bdelloidea</taxon>
        <taxon>Adinetida</taxon>
        <taxon>Adinetidae</taxon>
        <taxon>Adineta</taxon>
    </lineage>
</organism>
<keyword evidence="4" id="KW-1185">Reference proteome</keyword>
<dbReference type="AlphaFoldDB" id="A0A815HAB8"/>
<evidence type="ECO:0000313" key="3">
    <source>
        <dbReference type="EMBL" id="CAF1349148.1"/>
    </source>
</evidence>
<evidence type="ECO:0000259" key="1">
    <source>
        <dbReference type="PROSITE" id="PS50104"/>
    </source>
</evidence>
<proteinExistence type="predicted"/>
<sequence length="726" mass="84319">MTTNEFVNDLKSLSLTQSENDYIQTMERLLIHLKDATPNGLLEDKPFGLSLIDNLYRVIPVFDKKLSSQNAESHVTNAFLETLYNACRVTCITDLFLALKNSSHLEVIFQNYVSLLKEEYFSADKQYDYLASCLINIMVISSVFIYIPEDQLPSDYISHSLAFTKKYWQIPEREQLINQILMSMKIFCKKPKLVPTIVYHEWPQACVQWLTFPGRRPSYNIDIHICYIVQKLARCTIGVNVLNQLNCIKALGDSKDRMKKDHSADEYSTIDFIQSIIYALLVEADEIKENYLLADELMCHILEQLVSLIFNAIKSDLLTHRGFHITEALVVLSKLFVNDDILKKCLKDSNELFDCLSQFLIRFAMPISESTMSFQWMRDEILTTLTNLFWSISFHQFSHEKFQSNSNLMDVLSNFANSSSLYVTTREPSFPLDLCSLKKAAEGILWNLKFLHLPSSTDKSCQEQQESSIMISYSHSDSKFCHELVEHLSQHVSIWVDYKQIHSHAIHSDDLWEDIAGAMEKAIMIVLIVSKDYYESKSCRQELSYASDTLKKRLLPIYAPNQQYRANGWLGIRIAGQKYVHFGRKPFVDAANDLLSIVHSDKKLVLPVKPIQKTVEQQENSFQNWTSKDIQKWFDDNRIHRDLFTLIGEQFSTGTALLIYARHLKQFYRQEYVQIASNYSSKFDGKHLQTVDFIIFVDALWRLYEEQKSSMINYESTKSREKEKSI</sequence>
<evidence type="ECO:0000313" key="5">
    <source>
        <dbReference type="Proteomes" id="UP000663852"/>
    </source>
</evidence>
<dbReference type="Proteomes" id="UP000663852">
    <property type="component" value="Unassembled WGS sequence"/>
</dbReference>
<dbReference type="Gene3D" id="3.40.50.10140">
    <property type="entry name" value="Toll/interleukin-1 receptor homology (TIR) domain"/>
    <property type="match status" value="1"/>
</dbReference>
<evidence type="ECO:0000313" key="4">
    <source>
        <dbReference type="Proteomes" id="UP000663828"/>
    </source>
</evidence>
<feature type="domain" description="TIR" evidence="1">
    <location>
        <begin position="465"/>
        <end position="606"/>
    </location>
</feature>
<dbReference type="InterPro" id="IPR035897">
    <property type="entry name" value="Toll_tir_struct_dom_sf"/>
</dbReference>
<dbReference type="GO" id="GO:0007165">
    <property type="term" value="P:signal transduction"/>
    <property type="evidence" value="ECO:0007669"/>
    <property type="project" value="InterPro"/>
</dbReference>
<dbReference type="PANTHER" id="PTHR46270">
    <property type="entry name" value="ARMADILLO-TYPE FOLD-RELATED"/>
    <property type="match status" value="1"/>
</dbReference>
<dbReference type="PROSITE" id="PS50104">
    <property type="entry name" value="TIR"/>
    <property type="match status" value="1"/>
</dbReference>
<dbReference type="OrthoDB" id="9984478at2759"/>
<dbReference type="SUPFAM" id="SSF52200">
    <property type="entry name" value="Toll/Interleukin receptor TIR domain"/>
    <property type="match status" value="1"/>
</dbReference>
<dbReference type="EMBL" id="CAJNOR010000688">
    <property type="protein sequence ID" value="CAF0982055.1"/>
    <property type="molecule type" value="Genomic_DNA"/>
</dbReference>
<dbReference type="InterPro" id="IPR000157">
    <property type="entry name" value="TIR_dom"/>
</dbReference>
<evidence type="ECO:0000313" key="2">
    <source>
        <dbReference type="EMBL" id="CAF0982055.1"/>
    </source>
</evidence>
<dbReference type="PANTHER" id="PTHR46270:SF2">
    <property type="entry name" value="TIR DOMAIN-CONTAINING PROTEIN"/>
    <property type="match status" value="1"/>
</dbReference>
<name>A0A815HAB8_ADIRI</name>
<accession>A0A815HAB8</accession>
<dbReference type="Proteomes" id="UP000663828">
    <property type="component" value="Unassembled WGS sequence"/>
</dbReference>